<feature type="region of interest" description="Disordered" evidence="1">
    <location>
        <begin position="51"/>
        <end position="88"/>
    </location>
</feature>
<feature type="compositionally biased region" description="Low complexity" evidence="1">
    <location>
        <begin position="57"/>
        <end position="68"/>
    </location>
</feature>
<dbReference type="AlphaFoldDB" id="A0A0F9ISV3"/>
<dbReference type="EMBL" id="LAZR01011679">
    <property type="protein sequence ID" value="KKM60443.1"/>
    <property type="molecule type" value="Genomic_DNA"/>
</dbReference>
<evidence type="ECO:0000313" key="2">
    <source>
        <dbReference type="EMBL" id="KKM60443.1"/>
    </source>
</evidence>
<comment type="caution">
    <text evidence="2">The sequence shown here is derived from an EMBL/GenBank/DDBJ whole genome shotgun (WGS) entry which is preliminary data.</text>
</comment>
<gene>
    <name evidence="2" type="ORF">LCGC14_1541810</name>
</gene>
<name>A0A0F9ISV3_9ZZZZ</name>
<accession>A0A0F9ISV3</accession>
<protein>
    <submittedName>
        <fullName evidence="2">Uncharacterized protein</fullName>
    </submittedName>
</protein>
<proteinExistence type="predicted"/>
<reference evidence="2" key="1">
    <citation type="journal article" date="2015" name="Nature">
        <title>Complex archaea that bridge the gap between prokaryotes and eukaryotes.</title>
        <authorList>
            <person name="Spang A."/>
            <person name="Saw J.H."/>
            <person name="Jorgensen S.L."/>
            <person name="Zaremba-Niedzwiedzka K."/>
            <person name="Martijn J."/>
            <person name="Lind A.E."/>
            <person name="van Eijk R."/>
            <person name="Schleper C."/>
            <person name="Guy L."/>
            <person name="Ettema T.J."/>
        </authorList>
    </citation>
    <scope>NUCLEOTIDE SEQUENCE</scope>
</reference>
<organism evidence="2">
    <name type="scientific">marine sediment metagenome</name>
    <dbReference type="NCBI Taxonomy" id="412755"/>
    <lineage>
        <taxon>unclassified sequences</taxon>
        <taxon>metagenomes</taxon>
        <taxon>ecological metagenomes</taxon>
    </lineage>
</organism>
<sequence>MEPGRTPGGMPRRASGANERQFTGVCTMDEAGPRADDTGQPAPVGVQTGAASMARPWGGSDSGSVVRGWRGGSADRDRCVVSPVSSVG</sequence>
<feature type="region of interest" description="Disordered" evidence="1">
    <location>
        <begin position="1"/>
        <end position="22"/>
    </location>
</feature>
<evidence type="ECO:0000256" key="1">
    <source>
        <dbReference type="SAM" id="MobiDB-lite"/>
    </source>
</evidence>